<comment type="caution">
    <text evidence="2">The sequence shown here is derived from an EMBL/GenBank/DDBJ whole genome shotgun (WGS) entry which is preliminary data.</text>
</comment>
<dbReference type="SUPFAM" id="SSF51735">
    <property type="entry name" value="NAD(P)-binding Rossmann-fold domains"/>
    <property type="match status" value="1"/>
</dbReference>
<sequence length="117" mass="12948">MRFCVIGAGSGGRAFAAYLSSKGYPISLYNRSFSRLIEIQRKGGIETSGELQGFFPIDLVTQDLKLAMKDADIIMVVTPAYAHRDIASKISPYLEDGQLIILNPGRTFGSIEFFEDY</sequence>
<feature type="domain" description="Glycerol-3-phosphate dehydrogenase NAD-dependent N-terminal" evidence="1">
    <location>
        <begin position="4"/>
        <end position="101"/>
    </location>
</feature>
<evidence type="ECO:0000259" key="1">
    <source>
        <dbReference type="Pfam" id="PF01210"/>
    </source>
</evidence>
<dbReference type="InterPro" id="IPR011128">
    <property type="entry name" value="G3P_DH_NAD-dep_N"/>
</dbReference>
<dbReference type="AlphaFoldDB" id="X1AEJ8"/>
<dbReference type="GO" id="GO:0046168">
    <property type="term" value="P:glycerol-3-phosphate catabolic process"/>
    <property type="evidence" value="ECO:0007669"/>
    <property type="project" value="InterPro"/>
</dbReference>
<accession>X1AEJ8</accession>
<dbReference type="Gene3D" id="3.40.50.720">
    <property type="entry name" value="NAD(P)-binding Rossmann-like Domain"/>
    <property type="match status" value="1"/>
</dbReference>
<proteinExistence type="predicted"/>
<organism evidence="2">
    <name type="scientific">marine sediment metagenome</name>
    <dbReference type="NCBI Taxonomy" id="412755"/>
    <lineage>
        <taxon>unclassified sequences</taxon>
        <taxon>metagenomes</taxon>
        <taxon>ecological metagenomes</taxon>
    </lineage>
</organism>
<gene>
    <name evidence="2" type="ORF">S01H4_15702</name>
</gene>
<dbReference type="InterPro" id="IPR036291">
    <property type="entry name" value="NAD(P)-bd_dom_sf"/>
</dbReference>
<evidence type="ECO:0000313" key="2">
    <source>
        <dbReference type="EMBL" id="GAG71118.1"/>
    </source>
</evidence>
<dbReference type="Pfam" id="PF01210">
    <property type="entry name" value="NAD_Gly3P_dh_N"/>
    <property type="match status" value="1"/>
</dbReference>
<name>X1AEJ8_9ZZZZ</name>
<dbReference type="GO" id="GO:0051287">
    <property type="term" value="F:NAD binding"/>
    <property type="evidence" value="ECO:0007669"/>
    <property type="project" value="InterPro"/>
</dbReference>
<reference evidence="2" key="1">
    <citation type="journal article" date="2014" name="Front. Microbiol.">
        <title>High frequency of phylogenetically diverse reductive dehalogenase-homologous genes in deep subseafloor sedimentary metagenomes.</title>
        <authorList>
            <person name="Kawai M."/>
            <person name="Futagami T."/>
            <person name="Toyoda A."/>
            <person name="Takaki Y."/>
            <person name="Nishi S."/>
            <person name="Hori S."/>
            <person name="Arai W."/>
            <person name="Tsubouchi T."/>
            <person name="Morono Y."/>
            <person name="Uchiyama I."/>
            <person name="Ito T."/>
            <person name="Fujiyama A."/>
            <person name="Inagaki F."/>
            <person name="Takami H."/>
        </authorList>
    </citation>
    <scope>NUCLEOTIDE SEQUENCE</scope>
    <source>
        <strain evidence="2">Expedition CK06-06</strain>
    </source>
</reference>
<dbReference type="EMBL" id="BART01006881">
    <property type="protein sequence ID" value="GAG71118.1"/>
    <property type="molecule type" value="Genomic_DNA"/>
</dbReference>
<dbReference type="GO" id="GO:0016616">
    <property type="term" value="F:oxidoreductase activity, acting on the CH-OH group of donors, NAD or NADP as acceptor"/>
    <property type="evidence" value="ECO:0007669"/>
    <property type="project" value="InterPro"/>
</dbReference>
<protein>
    <recommendedName>
        <fullName evidence="1">Glycerol-3-phosphate dehydrogenase NAD-dependent N-terminal domain-containing protein</fullName>
    </recommendedName>
</protein>